<dbReference type="Pfam" id="PF13976">
    <property type="entry name" value="gag_pre-integrs"/>
    <property type="match status" value="1"/>
</dbReference>
<organism evidence="2 3">
    <name type="scientific">Centaurea solstitialis</name>
    <name type="common">yellow star-thistle</name>
    <dbReference type="NCBI Taxonomy" id="347529"/>
    <lineage>
        <taxon>Eukaryota</taxon>
        <taxon>Viridiplantae</taxon>
        <taxon>Streptophyta</taxon>
        <taxon>Embryophyta</taxon>
        <taxon>Tracheophyta</taxon>
        <taxon>Spermatophyta</taxon>
        <taxon>Magnoliopsida</taxon>
        <taxon>eudicotyledons</taxon>
        <taxon>Gunneridae</taxon>
        <taxon>Pentapetalae</taxon>
        <taxon>asterids</taxon>
        <taxon>campanulids</taxon>
        <taxon>Asterales</taxon>
        <taxon>Asteraceae</taxon>
        <taxon>Carduoideae</taxon>
        <taxon>Cardueae</taxon>
        <taxon>Centaureinae</taxon>
        <taxon>Centaurea</taxon>
    </lineage>
</organism>
<dbReference type="EMBL" id="JARYMX010000006">
    <property type="protein sequence ID" value="KAJ9544042.1"/>
    <property type="molecule type" value="Genomic_DNA"/>
</dbReference>
<accession>A0AA38VZZ1</accession>
<keyword evidence="3" id="KW-1185">Reference proteome</keyword>
<dbReference type="Proteomes" id="UP001172457">
    <property type="component" value="Chromosome 6"/>
</dbReference>
<dbReference type="SUPFAM" id="SSF53098">
    <property type="entry name" value="Ribonuclease H-like"/>
    <property type="match status" value="1"/>
</dbReference>
<dbReference type="Gene3D" id="3.30.420.10">
    <property type="entry name" value="Ribonuclease H-like superfamily/Ribonuclease H"/>
    <property type="match status" value="1"/>
</dbReference>
<evidence type="ECO:0000313" key="2">
    <source>
        <dbReference type="EMBL" id="KAJ9544042.1"/>
    </source>
</evidence>
<dbReference type="PANTHER" id="PTHR42648:SF18">
    <property type="entry name" value="RETROTRANSPOSON, UNCLASSIFIED-LIKE PROTEIN"/>
    <property type="match status" value="1"/>
</dbReference>
<dbReference type="InterPro" id="IPR012337">
    <property type="entry name" value="RNaseH-like_sf"/>
</dbReference>
<proteinExistence type="predicted"/>
<feature type="domain" description="GAG-pre-integrase" evidence="1">
    <location>
        <begin position="62"/>
        <end position="106"/>
    </location>
</feature>
<dbReference type="InterPro" id="IPR025724">
    <property type="entry name" value="GAG-pre-integrase_dom"/>
</dbReference>
<dbReference type="InterPro" id="IPR039537">
    <property type="entry name" value="Retrotran_Ty1/copia-like"/>
</dbReference>
<comment type="caution">
    <text evidence="2">The sequence shown here is derived from an EMBL/GenBank/DDBJ whole genome shotgun (WGS) entry which is preliminary data.</text>
</comment>
<dbReference type="InterPro" id="IPR036397">
    <property type="entry name" value="RNaseH_sf"/>
</dbReference>
<dbReference type="GO" id="GO:0003676">
    <property type="term" value="F:nucleic acid binding"/>
    <property type="evidence" value="ECO:0007669"/>
    <property type="project" value="InterPro"/>
</dbReference>
<name>A0AA38VZZ1_9ASTR</name>
<dbReference type="AlphaFoldDB" id="A0AA38VZZ1"/>
<gene>
    <name evidence="2" type="ORF">OSB04_023749</name>
</gene>
<evidence type="ECO:0000259" key="1">
    <source>
        <dbReference type="Pfam" id="PF13976"/>
    </source>
</evidence>
<reference evidence="2" key="1">
    <citation type="submission" date="2023-03" db="EMBL/GenBank/DDBJ databases">
        <title>Chromosome-scale reference genome and RAD-based genetic map of yellow starthistle (Centaurea solstitialis) reveal putative structural variation and QTLs associated with invader traits.</title>
        <authorList>
            <person name="Reatini B."/>
            <person name="Cang F.A."/>
            <person name="Jiang Q."/>
            <person name="Mckibben M.T.W."/>
            <person name="Barker M.S."/>
            <person name="Rieseberg L.H."/>
            <person name="Dlugosch K.M."/>
        </authorList>
    </citation>
    <scope>NUCLEOTIDE SEQUENCE</scope>
    <source>
        <strain evidence="2">CAN-66</strain>
        <tissue evidence="2">Leaf</tissue>
    </source>
</reference>
<evidence type="ECO:0000313" key="3">
    <source>
        <dbReference type="Proteomes" id="UP001172457"/>
    </source>
</evidence>
<protein>
    <recommendedName>
        <fullName evidence="1">GAG-pre-integrase domain-containing protein</fullName>
    </recommendedName>
</protein>
<sequence length="176" mass="20623">MIVKDEVRMNQVSYVDGLKHNLISVSQLCDNGMDVTFKIKFCIMYKADTLIEVMRANRREDLYLIFFEALKAKKEICLVSSVKNEKAWLWHTRFCHLNFHTLDKMKYHLCSAYVMGKLRRSSHKTKLDPSYDKPLQMLHVDLCGPISMQSIGGKKYILVLIDEFSHFTWLVLIQLS</sequence>
<dbReference type="PANTHER" id="PTHR42648">
    <property type="entry name" value="TRANSPOSASE, PUTATIVE-RELATED"/>
    <property type="match status" value="1"/>
</dbReference>